<gene>
    <name evidence="2" type="ORF">DH2020_038544</name>
</gene>
<feature type="compositionally biased region" description="Basic and acidic residues" evidence="1">
    <location>
        <begin position="56"/>
        <end position="66"/>
    </location>
</feature>
<keyword evidence="3" id="KW-1185">Reference proteome</keyword>
<evidence type="ECO:0000313" key="2">
    <source>
        <dbReference type="EMBL" id="KAK6127704.1"/>
    </source>
</evidence>
<sequence length="434" mass="49524">MGTAPRAARVSNNSSMNNTTPTANRAARGRPAPSSFETRVLHSNYTIFQIKEQRFLTRDSEEDPKVEPSSQKTMLPSSPSRSIHVYISLSSSTFQLGHDLRFLCSSEDMRKEHFSCQKWTLKQLQYKDENTPKCTQNHTTHPAILFSIGGFSGNYFHDFADVLFPLFSTSFHFRKEARFLISDYKPWWVNKFRQILDHLTKHDLVDIDGEKLHTHCYSKIIGGLKFYRELIADPSLSKSAMQSFRRELRRVYALERKTAIRDGAIRPRLMIVSRNRTRILTNVDDVSRLATTLGYEVVIAEAGVSTNVTRFAQTVNSCDVFDGNTWRGLTNMVFLPDNAVLIQVVPFGGIDGFARLDFGNPSDGMNIRYLEYKITVNESSLSQQYSSDDPILKHPESYKGWNAVQSIYLDKQNVTIALDRFKGTLAKALKLIRH</sequence>
<feature type="region of interest" description="Disordered" evidence="1">
    <location>
        <begin position="1"/>
        <end position="35"/>
    </location>
</feature>
<feature type="compositionally biased region" description="Polar residues" evidence="1">
    <location>
        <begin position="68"/>
        <end position="78"/>
    </location>
</feature>
<protein>
    <submittedName>
        <fullName evidence="2">Uncharacterized protein</fullName>
    </submittedName>
</protein>
<dbReference type="EMBL" id="JABTTQ020001861">
    <property type="protein sequence ID" value="KAK6127704.1"/>
    <property type="molecule type" value="Genomic_DNA"/>
</dbReference>
<evidence type="ECO:0000313" key="3">
    <source>
        <dbReference type="Proteomes" id="UP001318860"/>
    </source>
</evidence>
<comment type="caution">
    <text evidence="2">The sequence shown here is derived from an EMBL/GenBank/DDBJ whole genome shotgun (WGS) entry which is preliminary data.</text>
</comment>
<reference evidence="2 3" key="1">
    <citation type="journal article" date="2021" name="Comput. Struct. Biotechnol. J.">
        <title>De novo genome assembly of the potent medicinal plant Rehmannia glutinosa using nanopore technology.</title>
        <authorList>
            <person name="Ma L."/>
            <person name="Dong C."/>
            <person name="Song C."/>
            <person name="Wang X."/>
            <person name="Zheng X."/>
            <person name="Niu Y."/>
            <person name="Chen S."/>
            <person name="Feng W."/>
        </authorList>
    </citation>
    <scope>NUCLEOTIDE SEQUENCE [LARGE SCALE GENOMIC DNA]</scope>
    <source>
        <strain evidence="2">DH-2019</strain>
    </source>
</reference>
<feature type="compositionally biased region" description="Low complexity" evidence="1">
    <location>
        <begin position="11"/>
        <end position="24"/>
    </location>
</feature>
<dbReference type="PANTHER" id="PTHR20961:SF149">
    <property type="entry name" value="PROTEIN O-LINKED-MANNOSE BETA-1,4-N-ACETYLGLUCOSAMINYLTRANSFERASE 2-LIKE"/>
    <property type="match status" value="1"/>
</dbReference>
<proteinExistence type="predicted"/>
<name>A0ABR0UY87_REHGL</name>
<dbReference type="InterPro" id="IPR007657">
    <property type="entry name" value="Glycosyltransferase_61"/>
</dbReference>
<organism evidence="2 3">
    <name type="scientific">Rehmannia glutinosa</name>
    <name type="common">Chinese foxglove</name>
    <dbReference type="NCBI Taxonomy" id="99300"/>
    <lineage>
        <taxon>Eukaryota</taxon>
        <taxon>Viridiplantae</taxon>
        <taxon>Streptophyta</taxon>
        <taxon>Embryophyta</taxon>
        <taxon>Tracheophyta</taxon>
        <taxon>Spermatophyta</taxon>
        <taxon>Magnoliopsida</taxon>
        <taxon>eudicotyledons</taxon>
        <taxon>Gunneridae</taxon>
        <taxon>Pentapetalae</taxon>
        <taxon>asterids</taxon>
        <taxon>lamiids</taxon>
        <taxon>Lamiales</taxon>
        <taxon>Orobanchaceae</taxon>
        <taxon>Rehmannieae</taxon>
        <taxon>Rehmannia</taxon>
    </lineage>
</organism>
<evidence type="ECO:0000256" key="1">
    <source>
        <dbReference type="SAM" id="MobiDB-lite"/>
    </source>
</evidence>
<accession>A0ABR0UY87</accession>
<dbReference type="Proteomes" id="UP001318860">
    <property type="component" value="Unassembled WGS sequence"/>
</dbReference>
<feature type="region of interest" description="Disordered" evidence="1">
    <location>
        <begin position="56"/>
        <end position="78"/>
    </location>
</feature>
<dbReference type="PANTHER" id="PTHR20961">
    <property type="entry name" value="GLYCOSYLTRANSFERASE"/>
    <property type="match status" value="1"/>
</dbReference>